<feature type="domain" description="PAS" evidence="2">
    <location>
        <begin position="53"/>
        <end position="116"/>
    </location>
</feature>
<dbReference type="InterPro" id="IPR013656">
    <property type="entry name" value="PAS_4"/>
</dbReference>
<dbReference type="SMART" id="SM00421">
    <property type="entry name" value="HTH_LUXR"/>
    <property type="match status" value="1"/>
</dbReference>
<proteinExistence type="predicted"/>
<evidence type="ECO:0000256" key="1">
    <source>
        <dbReference type="SAM" id="MobiDB-lite"/>
    </source>
</evidence>
<dbReference type="Proteomes" id="UP000830115">
    <property type="component" value="Chromosome"/>
</dbReference>
<sequence>MADGTAGEGAAGASRARGAAGPVGPPGGDGPGGPPDPAGPYAAGPWRNYFLILLDRIPTPIAVCHADGEVLIANPAMAAQWGAAPGRLRGRNLLDLFRPRAKEQLHRIAEAVRLGHRSRYPVEVHWRSASDGSEREGELTVDPVGDPSVRPPALLALLRVRDTAPPPAPRDTASPVEARILALAAGGATTASIGTALGLTVDGVNYHLTRLARRWRVQGRTALVARAYVLGVLAPDRWPPAPA</sequence>
<dbReference type="SMART" id="SM00091">
    <property type="entry name" value="PAS"/>
    <property type="match status" value="1"/>
</dbReference>
<dbReference type="InterPro" id="IPR000792">
    <property type="entry name" value="Tscrpt_reg_LuxR_C"/>
</dbReference>
<dbReference type="InterPro" id="IPR000014">
    <property type="entry name" value="PAS"/>
</dbReference>
<keyword evidence="4" id="KW-1185">Reference proteome</keyword>
<dbReference type="InterPro" id="IPR036388">
    <property type="entry name" value="WH-like_DNA-bd_sf"/>
</dbReference>
<reference evidence="3" key="1">
    <citation type="submission" date="2021-10" db="EMBL/GenBank/DDBJ databases">
        <title>Streptomyces nigrumlapis sp.nov.,an antimicrobial producing actinobacterium isolated from Black Gobi rocks.</title>
        <authorList>
            <person name="Wen Y."/>
            <person name="Zhang W."/>
            <person name="Liu X.G."/>
        </authorList>
    </citation>
    <scope>NUCLEOTIDE SEQUENCE</scope>
    <source>
        <strain evidence="3">ST13-2-2</strain>
    </source>
</reference>
<evidence type="ECO:0000313" key="4">
    <source>
        <dbReference type="Proteomes" id="UP000830115"/>
    </source>
</evidence>
<dbReference type="SUPFAM" id="SSF55785">
    <property type="entry name" value="PYP-like sensor domain (PAS domain)"/>
    <property type="match status" value="1"/>
</dbReference>
<dbReference type="SUPFAM" id="SSF46894">
    <property type="entry name" value="C-terminal effector domain of the bipartite response regulators"/>
    <property type="match status" value="1"/>
</dbReference>
<dbReference type="NCBIfam" id="TIGR00229">
    <property type="entry name" value="sensory_box"/>
    <property type="match status" value="1"/>
</dbReference>
<organism evidence="3 4">
    <name type="scientific">Streptomyces halobius</name>
    <dbReference type="NCBI Taxonomy" id="2879846"/>
    <lineage>
        <taxon>Bacteria</taxon>
        <taxon>Bacillati</taxon>
        <taxon>Actinomycetota</taxon>
        <taxon>Actinomycetes</taxon>
        <taxon>Kitasatosporales</taxon>
        <taxon>Streptomycetaceae</taxon>
        <taxon>Streptomyces</taxon>
    </lineage>
</organism>
<evidence type="ECO:0000313" key="3">
    <source>
        <dbReference type="EMBL" id="UQA91713.1"/>
    </source>
</evidence>
<feature type="compositionally biased region" description="Gly residues" evidence="1">
    <location>
        <begin position="1"/>
        <end position="10"/>
    </location>
</feature>
<accession>A0ABY4M3B7</accession>
<dbReference type="InterPro" id="IPR016032">
    <property type="entry name" value="Sig_transdc_resp-reg_C-effctor"/>
</dbReference>
<dbReference type="Gene3D" id="1.10.10.10">
    <property type="entry name" value="Winged helix-like DNA-binding domain superfamily/Winged helix DNA-binding domain"/>
    <property type="match status" value="1"/>
</dbReference>
<feature type="region of interest" description="Disordered" evidence="1">
    <location>
        <begin position="1"/>
        <end position="40"/>
    </location>
</feature>
<dbReference type="Pfam" id="PF00196">
    <property type="entry name" value="GerE"/>
    <property type="match status" value="1"/>
</dbReference>
<evidence type="ECO:0000259" key="2">
    <source>
        <dbReference type="PROSITE" id="PS50112"/>
    </source>
</evidence>
<name>A0ABY4M3B7_9ACTN</name>
<dbReference type="PROSITE" id="PS50112">
    <property type="entry name" value="PAS"/>
    <property type="match status" value="1"/>
</dbReference>
<dbReference type="InterPro" id="IPR035965">
    <property type="entry name" value="PAS-like_dom_sf"/>
</dbReference>
<dbReference type="CDD" id="cd00130">
    <property type="entry name" value="PAS"/>
    <property type="match status" value="1"/>
</dbReference>
<feature type="compositionally biased region" description="Low complexity" evidence="1">
    <location>
        <begin position="11"/>
        <end position="22"/>
    </location>
</feature>
<dbReference type="Pfam" id="PF08448">
    <property type="entry name" value="PAS_4"/>
    <property type="match status" value="1"/>
</dbReference>
<protein>
    <submittedName>
        <fullName evidence="3">PAS domain-containing protein</fullName>
    </submittedName>
</protein>
<gene>
    <name evidence="3" type="ORF">K9S39_07390</name>
</gene>
<dbReference type="EMBL" id="CP086322">
    <property type="protein sequence ID" value="UQA91713.1"/>
    <property type="molecule type" value="Genomic_DNA"/>
</dbReference>
<dbReference type="RefSeq" id="WP_248862521.1">
    <property type="nucleotide sequence ID" value="NZ_CP086322.1"/>
</dbReference>
<dbReference type="Gene3D" id="3.30.450.20">
    <property type="entry name" value="PAS domain"/>
    <property type="match status" value="1"/>
</dbReference>